<dbReference type="Proteomes" id="UP000014974">
    <property type="component" value="Unassembled WGS sequence"/>
</dbReference>
<dbReference type="AlphaFoldDB" id="S7VDJ3"/>
<protein>
    <submittedName>
        <fullName evidence="1">Uncharacterized protein</fullName>
    </submittedName>
</protein>
<comment type="caution">
    <text evidence="1">The sequence shown here is derived from an EMBL/GenBank/DDBJ whole genome shotgun (WGS) entry which is preliminary data.</text>
</comment>
<evidence type="ECO:0000313" key="2">
    <source>
        <dbReference type="Proteomes" id="UP000014974"/>
    </source>
</evidence>
<proteinExistence type="predicted"/>
<name>S7VDJ3_9BACT</name>
<evidence type="ECO:0000313" key="1">
    <source>
        <dbReference type="EMBL" id="EPR68300.1"/>
    </source>
</evidence>
<reference evidence="1 2" key="1">
    <citation type="journal article" date="2013" name="Genome Announc.">
        <title>Draft Genome Sequence of Cyclobacterium qasimii Strain M12-11BT, Isolated from Arctic Marine Sediment.</title>
        <authorList>
            <person name="Shivaji S."/>
            <person name="Ara S."/>
            <person name="Singh A."/>
            <person name="Kumar Pinnaka A."/>
        </authorList>
    </citation>
    <scope>NUCLEOTIDE SEQUENCE [LARGE SCALE GENOMIC DNA]</scope>
    <source>
        <strain evidence="1 2">M12-11B</strain>
    </source>
</reference>
<dbReference type="STRING" id="641524.ADICYQ_2770"/>
<gene>
    <name evidence="1" type="ORF">ADICYQ_2770</name>
</gene>
<sequence length="55" mass="6390">MHGTRSSYHYLFFDSIPDKTPTTPFRKVNPFSPQITQNHLLLIFPVPRDFSIKGV</sequence>
<organism evidence="1 2">
    <name type="scientific">Cyclobacterium qasimii M12-11B</name>
    <dbReference type="NCBI Taxonomy" id="641524"/>
    <lineage>
        <taxon>Bacteria</taxon>
        <taxon>Pseudomonadati</taxon>
        <taxon>Bacteroidota</taxon>
        <taxon>Cytophagia</taxon>
        <taxon>Cytophagales</taxon>
        <taxon>Cyclobacteriaceae</taxon>
        <taxon>Cyclobacterium</taxon>
    </lineage>
</organism>
<dbReference type="EMBL" id="ATNM01000107">
    <property type="protein sequence ID" value="EPR68300.1"/>
    <property type="molecule type" value="Genomic_DNA"/>
</dbReference>
<accession>S7VDJ3</accession>